<evidence type="ECO:0000256" key="8">
    <source>
        <dbReference type="PIRSR" id="PIRSR602401-1"/>
    </source>
</evidence>
<comment type="caution">
    <text evidence="10">The sequence shown here is derived from an EMBL/GenBank/DDBJ whole genome shotgun (WGS) entry which is preliminary data.</text>
</comment>
<dbReference type="InterPro" id="IPR001128">
    <property type="entry name" value="Cyt_P450"/>
</dbReference>
<dbReference type="Pfam" id="PF00067">
    <property type="entry name" value="p450"/>
    <property type="match status" value="1"/>
</dbReference>
<dbReference type="InterPro" id="IPR017972">
    <property type="entry name" value="Cyt_P450_CS"/>
</dbReference>
<accession>A0A9P8ALU0</accession>
<organism evidence="10 11">
    <name type="scientific">Guyanagaster necrorhizus</name>
    <dbReference type="NCBI Taxonomy" id="856835"/>
    <lineage>
        <taxon>Eukaryota</taxon>
        <taxon>Fungi</taxon>
        <taxon>Dikarya</taxon>
        <taxon>Basidiomycota</taxon>
        <taxon>Agaricomycotina</taxon>
        <taxon>Agaricomycetes</taxon>
        <taxon>Agaricomycetidae</taxon>
        <taxon>Agaricales</taxon>
        <taxon>Marasmiineae</taxon>
        <taxon>Physalacriaceae</taxon>
        <taxon>Guyanagaster</taxon>
    </lineage>
</organism>
<proteinExistence type="inferred from homology"/>
<dbReference type="PROSITE" id="PS00086">
    <property type="entry name" value="CYTOCHROME_P450"/>
    <property type="match status" value="1"/>
</dbReference>
<dbReference type="SUPFAM" id="SSF48264">
    <property type="entry name" value="Cytochrome P450"/>
    <property type="match status" value="1"/>
</dbReference>
<evidence type="ECO:0000256" key="9">
    <source>
        <dbReference type="RuleBase" id="RU000461"/>
    </source>
</evidence>
<comment type="similarity">
    <text evidence="2 9">Belongs to the cytochrome P450 family.</text>
</comment>
<dbReference type="PRINTS" id="PR00385">
    <property type="entry name" value="P450"/>
</dbReference>
<evidence type="ECO:0000256" key="3">
    <source>
        <dbReference type="ARBA" id="ARBA00022617"/>
    </source>
</evidence>
<dbReference type="PRINTS" id="PR00463">
    <property type="entry name" value="EP450I"/>
</dbReference>
<dbReference type="InterPro" id="IPR036396">
    <property type="entry name" value="Cyt_P450_sf"/>
</dbReference>
<dbReference type="PANTHER" id="PTHR24287">
    <property type="entry name" value="P450, PUTATIVE (EUROFUNG)-RELATED"/>
    <property type="match status" value="1"/>
</dbReference>
<keyword evidence="4 8" id="KW-0479">Metal-binding</keyword>
<keyword evidence="3 8" id="KW-0349">Heme</keyword>
<dbReference type="GeneID" id="66104043"/>
<dbReference type="InterPro" id="IPR047146">
    <property type="entry name" value="Cyt_P450_E_CYP52_fungi"/>
</dbReference>
<evidence type="ECO:0000256" key="2">
    <source>
        <dbReference type="ARBA" id="ARBA00010617"/>
    </source>
</evidence>
<dbReference type="Proteomes" id="UP000812287">
    <property type="component" value="Unassembled WGS sequence"/>
</dbReference>
<gene>
    <name evidence="10" type="ORF">BT62DRAFT_647839</name>
</gene>
<evidence type="ECO:0000313" key="11">
    <source>
        <dbReference type="Proteomes" id="UP000812287"/>
    </source>
</evidence>
<dbReference type="Gene3D" id="1.10.630.10">
    <property type="entry name" value="Cytochrome P450"/>
    <property type="match status" value="1"/>
</dbReference>
<reference evidence="10" key="1">
    <citation type="submission" date="2020-11" db="EMBL/GenBank/DDBJ databases">
        <title>Adaptations for nitrogen fixation in a non-lichenized fungal sporocarp promotes dispersal by wood-feeding termites.</title>
        <authorList>
            <consortium name="DOE Joint Genome Institute"/>
            <person name="Koch R.A."/>
            <person name="Yoon G."/>
            <person name="Arayal U."/>
            <person name="Lail K."/>
            <person name="Amirebrahimi M."/>
            <person name="Labutti K."/>
            <person name="Lipzen A."/>
            <person name="Riley R."/>
            <person name="Barry K."/>
            <person name="Henrissat B."/>
            <person name="Grigoriev I.V."/>
            <person name="Herr J.R."/>
            <person name="Aime M.C."/>
        </authorList>
    </citation>
    <scope>NUCLEOTIDE SEQUENCE</scope>
    <source>
        <strain evidence="10">MCA 3950</strain>
    </source>
</reference>
<dbReference type="InterPro" id="IPR002401">
    <property type="entry name" value="Cyt_P450_E_grp-I"/>
</dbReference>
<evidence type="ECO:0000256" key="1">
    <source>
        <dbReference type="ARBA" id="ARBA00001971"/>
    </source>
</evidence>
<evidence type="ECO:0000256" key="4">
    <source>
        <dbReference type="ARBA" id="ARBA00022723"/>
    </source>
</evidence>
<dbReference type="GO" id="GO:0005506">
    <property type="term" value="F:iron ion binding"/>
    <property type="evidence" value="ECO:0007669"/>
    <property type="project" value="InterPro"/>
</dbReference>
<feature type="binding site" description="axial binding residue" evidence="8">
    <location>
        <position position="425"/>
    </location>
    <ligand>
        <name>heme</name>
        <dbReference type="ChEBI" id="CHEBI:30413"/>
    </ligand>
    <ligandPart>
        <name>Fe</name>
        <dbReference type="ChEBI" id="CHEBI:18248"/>
    </ligandPart>
</feature>
<sequence>MPAAPLLSTRASLLEYAHPCDTLMELAEEYGPIFNTDILGLMQIVTTSPKHIQRVLATDFDNFEKGKTFQETMSSVLGVGVFNSDGEMWKFHRTMTRPFFSRDRISHFDLFDNHAQTVVAKMKGRFQMGVTVDFQDLIQRFTLDSATEFLFGKSVESLSGILPYPPSTPFGLQSHEKTQPEVFADAFLSALEVLHERGDEAWIWPLYEMFEDKTAAPMSIVNQFIQPIVDEAVKQRNEEKHGVREADDAQRDTLLGHLVRETNDPNVLKDEILNILIAGRDTTGGTLSVLVYFLCTNPLVCIRLREEVINSVGPVCRPTFEDIKGMKYLRAVINETMRLYPAVPVNIRTSIKETTFPSDDPEEKDIYVPAGTPVPYSVFIMHRRKDLWGPDAEQFDPLRFIDERHHRITKNPWIFLPFNAGPRICLGQQFAYNEMSFIIIRLLQAFEGFELDENMGGKFSPKLTLTIYASGGIWIKAKEAGEIEEV</sequence>
<keyword evidence="7 9" id="KW-0503">Monooxygenase</keyword>
<keyword evidence="11" id="KW-1185">Reference proteome</keyword>
<comment type="cofactor">
    <cofactor evidence="1 8">
        <name>heme</name>
        <dbReference type="ChEBI" id="CHEBI:30413"/>
    </cofactor>
</comment>
<dbReference type="GO" id="GO:0020037">
    <property type="term" value="F:heme binding"/>
    <property type="evidence" value="ECO:0007669"/>
    <property type="project" value="InterPro"/>
</dbReference>
<dbReference type="RefSeq" id="XP_043033544.1">
    <property type="nucleotide sequence ID" value="XM_043181747.1"/>
</dbReference>
<dbReference type="OrthoDB" id="1470350at2759"/>
<name>A0A9P8ALU0_9AGAR</name>
<evidence type="ECO:0000256" key="6">
    <source>
        <dbReference type="ARBA" id="ARBA00023004"/>
    </source>
</evidence>
<dbReference type="CDD" id="cd11063">
    <property type="entry name" value="CYP52"/>
    <property type="match status" value="1"/>
</dbReference>
<dbReference type="PANTHER" id="PTHR24287:SF1">
    <property type="entry name" value="P450, PUTATIVE (EUROFUNG)-RELATED"/>
    <property type="match status" value="1"/>
</dbReference>
<evidence type="ECO:0000256" key="7">
    <source>
        <dbReference type="ARBA" id="ARBA00023033"/>
    </source>
</evidence>
<dbReference type="GO" id="GO:0016705">
    <property type="term" value="F:oxidoreductase activity, acting on paired donors, with incorporation or reduction of molecular oxygen"/>
    <property type="evidence" value="ECO:0007669"/>
    <property type="project" value="InterPro"/>
</dbReference>
<keyword evidence="5 9" id="KW-0560">Oxidoreductase</keyword>
<evidence type="ECO:0000313" key="10">
    <source>
        <dbReference type="EMBL" id="KAG7440044.1"/>
    </source>
</evidence>
<evidence type="ECO:0000256" key="5">
    <source>
        <dbReference type="ARBA" id="ARBA00023002"/>
    </source>
</evidence>
<protein>
    <submittedName>
        <fullName evidence="10">Cytochrome P450</fullName>
    </submittedName>
</protein>
<dbReference type="GO" id="GO:0004497">
    <property type="term" value="F:monooxygenase activity"/>
    <property type="evidence" value="ECO:0007669"/>
    <property type="project" value="UniProtKB-KW"/>
</dbReference>
<dbReference type="EMBL" id="MU250578">
    <property type="protein sequence ID" value="KAG7440044.1"/>
    <property type="molecule type" value="Genomic_DNA"/>
</dbReference>
<keyword evidence="6 8" id="KW-0408">Iron</keyword>
<dbReference type="AlphaFoldDB" id="A0A9P8ALU0"/>